<accession>A0ABQ9HJ74</accession>
<feature type="region of interest" description="Disordered" evidence="10">
    <location>
        <begin position="336"/>
        <end position="368"/>
    </location>
</feature>
<evidence type="ECO:0000313" key="12">
    <source>
        <dbReference type="EMBL" id="KAJ8884245.1"/>
    </source>
</evidence>
<evidence type="ECO:0000256" key="4">
    <source>
        <dbReference type="ARBA" id="ARBA00022771"/>
    </source>
</evidence>
<proteinExistence type="inferred from homology"/>
<keyword evidence="6" id="KW-0238">DNA-binding</keyword>
<reference evidence="12 13" key="1">
    <citation type="submission" date="2023-02" db="EMBL/GenBank/DDBJ databases">
        <title>LHISI_Scaffold_Assembly.</title>
        <authorList>
            <person name="Stuart O.P."/>
            <person name="Cleave R."/>
            <person name="Magrath M.J.L."/>
            <person name="Mikheyev A.S."/>
        </authorList>
    </citation>
    <scope>NUCLEOTIDE SEQUENCE [LARGE SCALE GENOMIC DNA]</scope>
    <source>
        <strain evidence="12">Daus_M_001</strain>
        <tissue evidence="12">Leg muscle</tissue>
    </source>
</reference>
<dbReference type="EMBL" id="JARBHB010000005">
    <property type="protein sequence ID" value="KAJ8884245.1"/>
    <property type="molecule type" value="Genomic_DNA"/>
</dbReference>
<evidence type="ECO:0000256" key="8">
    <source>
        <dbReference type="ARBA" id="ARBA00037948"/>
    </source>
</evidence>
<evidence type="ECO:0000259" key="11">
    <source>
        <dbReference type="PROSITE" id="PS50157"/>
    </source>
</evidence>
<dbReference type="PROSITE" id="PS50157">
    <property type="entry name" value="ZINC_FINGER_C2H2_2"/>
    <property type="match status" value="2"/>
</dbReference>
<organism evidence="12 13">
    <name type="scientific">Dryococelus australis</name>
    <dbReference type="NCBI Taxonomy" id="614101"/>
    <lineage>
        <taxon>Eukaryota</taxon>
        <taxon>Metazoa</taxon>
        <taxon>Ecdysozoa</taxon>
        <taxon>Arthropoda</taxon>
        <taxon>Hexapoda</taxon>
        <taxon>Insecta</taxon>
        <taxon>Pterygota</taxon>
        <taxon>Neoptera</taxon>
        <taxon>Polyneoptera</taxon>
        <taxon>Phasmatodea</taxon>
        <taxon>Verophasmatodea</taxon>
        <taxon>Anareolatae</taxon>
        <taxon>Phasmatidae</taxon>
        <taxon>Eurycanthinae</taxon>
        <taxon>Dryococelus</taxon>
    </lineage>
</organism>
<comment type="subcellular location">
    <subcellularLocation>
        <location evidence="1">Nucleus</location>
    </subcellularLocation>
</comment>
<evidence type="ECO:0000256" key="9">
    <source>
        <dbReference type="PROSITE-ProRule" id="PRU00042"/>
    </source>
</evidence>
<feature type="domain" description="C2H2-type" evidence="11">
    <location>
        <begin position="495"/>
        <end position="523"/>
    </location>
</feature>
<dbReference type="InterPro" id="IPR013087">
    <property type="entry name" value="Znf_C2H2_type"/>
</dbReference>
<dbReference type="InterPro" id="IPR036236">
    <property type="entry name" value="Znf_C2H2_sf"/>
</dbReference>
<dbReference type="PANTHER" id="PTHR24388">
    <property type="entry name" value="ZINC FINGER PROTEIN"/>
    <property type="match status" value="1"/>
</dbReference>
<keyword evidence="3" id="KW-0677">Repeat</keyword>
<evidence type="ECO:0000256" key="3">
    <source>
        <dbReference type="ARBA" id="ARBA00022737"/>
    </source>
</evidence>
<dbReference type="Proteomes" id="UP001159363">
    <property type="component" value="Chromosome 4"/>
</dbReference>
<evidence type="ECO:0000256" key="2">
    <source>
        <dbReference type="ARBA" id="ARBA00022723"/>
    </source>
</evidence>
<keyword evidence="5" id="KW-0862">Zinc</keyword>
<name>A0ABQ9HJ74_9NEOP</name>
<gene>
    <name evidence="12" type="ORF">PR048_016102</name>
</gene>
<dbReference type="PANTHER" id="PTHR24388:SF54">
    <property type="entry name" value="PROTEIN ESCARGOT"/>
    <property type="match status" value="1"/>
</dbReference>
<keyword evidence="13" id="KW-1185">Reference proteome</keyword>
<sequence>MLQTVNFCCRKHANKEIDNKGRPMSHKDFMQHLSTARSKALASTSGKPSDVICDVCSQEFRTVTAAIQHKFRKHPANIAKHFCPHCGMQFPLKDNCDRHVATHREEADHSSTCSCPDCGVVFYNKMALDYHFKSTHKRYVKDTALVDYTWGVGSGSNCVRANPLRLKERELDAKEAGIAAVKDWAAMASVWGHDYLPKCTYSCTIVKKGESKTRIDMIKPFPIGKSSKLVETLRNAIGDSRRDSHPYSCVSRPTARTAISTAVTSGRVLKLPAKGARNPGSSVMAPTPFSLFCANIRNSTSRVKAGSNRSVDSPQNTAVRWFANFTCFSTSGLPPVSPPRSLAAPSRDARSHLQLSHPGSRCTRPSATGARARVENSALTFVVLAWFNGKDACQIPRVRPAHILSGSLSLLSVTIMSLGPSPRPRLLGPNSLTLKESTSPPPVRIVTIWHDCSLLRGIPTGHELHTITALFQPVATPPPSKKIRMNNAGEAQSVYYCHLCGYEYIVKFNLQKHLERQHTQKERDSVPIKFAYVACEEGSGAAHADCHRVDVSRWWVDQEEIGAPLPLFSDRKGVWLCGRGLMMGREKECSGVGVAGGWKEEGREAVWAGWLMGRDERQQVEDRLFKGGGDKENEGSLQILKECHVIAVLCCRDMIKCTTCDALFYNKKAYDNHNMYHKPEDLYVTSEEQR</sequence>
<evidence type="ECO:0000313" key="13">
    <source>
        <dbReference type="Proteomes" id="UP001159363"/>
    </source>
</evidence>
<comment type="caution">
    <text evidence="12">The sequence shown here is derived from an EMBL/GenBank/DDBJ whole genome shotgun (WGS) entry which is preliminary data.</text>
</comment>
<evidence type="ECO:0000256" key="1">
    <source>
        <dbReference type="ARBA" id="ARBA00004123"/>
    </source>
</evidence>
<evidence type="ECO:0000256" key="6">
    <source>
        <dbReference type="ARBA" id="ARBA00023125"/>
    </source>
</evidence>
<keyword evidence="2" id="KW-0479">Metal-binding</keyword>
<keyword evidence="4 9" id="KW-0863">Zinc-finger</keyword>
<feature type="domain" description="C2H2-type" evidence="11">
    <location>
        <begin position="81"/>
        <end position="108"/>
    </location>
</feature>
<evidence type="ECO:0000256" key="10">
    <source>
        <dbReference type="SAM" id="MobiDB-lite"/>
    </source>
</evidence>
<protein>
    <recommendedName>
        <fullName evidence="11">C2H2-type domain-containing protein</fullName>
    </recommendedName>
</protein>
<comment type="similarity">
    <text evidence="8">Belongs to the snail C2H2-type zinc-finger protein family.</text>
</comment>
<dbReference type="SUPFAM" id="SSF57667">
    <property type="entry name" value="beta-beta-alpha zinc fingers"/>
    <property type="match status" value="1"/>
</dbReference>
<keyword evidence="7" id="KW-0539">Nucleus</keyword>
<dbReference type="InterPro" id="IPR050527">
    <property type="entry name" value="Snail/Krueppel_Znf"/>
</dbReference>
<dbReference type="PROSITE" id="PS00028">
    <property type="entry name" value="ZINC_FINGER_C2H2_1"/>
    <property type="match status" value="5"/>
</dbReference>
<dbReference type="SMART" id="SM00355">
    <property type="entry name" value="ZnF_C2H2"/>
    <property type="match status" value="5"/>
</dbReference>
<evidence type="ECO:0000256" key="7">
    <source>
        <dbReference type="ARBA" id="ARBA00023242"/>
    </source>
</evidence>
<evidence type="ECO:0000256" key="5">
    <source>
        <dbReference type="ARBA" id="ARBA00022833"/>
    </source>
</evidence>
<dbReference type="Gene3D" id="3.30.160.60">
    <property type="entry name" value="Classic Zinc Finger"/>
    <property type="match status" value="1"/>
</dbReference>